<gene>
    <name evidence="2" type="ordered locus">Elen_0639</name>
</gene>
<name>C8WM70_EGGLE</name>
<dbReference type="PROSITE" id="PS51186">
    <property type="entry name" value="GNAT"/>
    <property type="match status" value="1"/>
</dbReference>
<dbReference type="Proteomes" id="UP000001377">
    <property type="component" value="Chromosome"/>
</dbReference>
<dbReference type="SUPFAM" id="SSF55729">
    <property type="entry name" value="Acyl-CoA N-acyltransferases (Nat)"/>
    <property type="match status" value="1"/>
</dbReference>
<dbReference type="eggNOG" id="COG1670">
    <property type="taxonomic scope" value="Bacteria"/>
</dbReference>
<evidence type="ECO:0000313" key="3">
    <source>
        <dbReference type="Proteomes" id="UP000001377"/>
    </source>
</evidence>
<keyword evidence="3" id="KW-1185">Reference proteome</keyword>
<dbReference type="GO" id="GO:0016747">
    <property type="term" value="F:acyltransferase activity, transferring groups other than amino-acyl groups"/>
    <property type="evidence" value="ECO:0007669"/>
    <property type="project" value="InterPro"/>
</dbReference>
<dbReference type="InterPro" id="IPR011330">
    <property type="entry name" value="Glyco_hydro/deAcase_b/a-brl"/>
</dbReference>
<keyword evidence="2" id="KW-0808">Transferase</keyword>
<protein>
    <submittedName>
        <fullName evidence="2">GCN5-related N-acetyltransferase</fullName>
    </submittedName>
</protein>
<dbReference type="eggNOG" id="COG0726">
    <property type="taxonomic scope" value="Bacteria"/>
</dbReference>
<dbReference type="EMBL" id="CP001726">
    <property type="protein sequence ID" value="ACV54624.1"/>
    <property type="molecule type" value="Genomic_DNA"/>
</dbReference>
<evidence type="ECO:0000259" key="1">
    <source>
        <dbReference type="PROSITE" id="PS51186"/>
    </source>
</evidence>
<dbReference type="InterPro" id="IPR016181">
    <property type="entry name" value="Acyl_CoA_acyltransferase"/>
</dbReference>
<dbReference type="AlphaFoldDB" id="C8WM70"/>
<reference evidence="2 3" key="1">
    <citation type="journal article" date="2009" name="Stand. Genomic Sci.">
        <title>Complete genome sequence of Eggerthella lenta type strain (IPP VPI 0255).</title>
        <authorList>
            <person name="Saunders E."/>
            <person name="Pukall R."/>
            <person name="Abt B."/>
            <person name="Lapidus A."/>
            <person name="Glavina Del Rio T."/>
            <person name="Copeland A."/>
            <person name="Tice H."/>
            <person name="Cheng J.F."/>
            <person name="Lucas S."/>
            <person name="Chen F."/>
            <person name="Nolan M."/>
            <person name="Bruce D."/>
            <person name="Goodwin L."/>
            <person name="Pitluck S."/>
            <person name="Ivanova N."/>
            <person name="Mavromatis K."/>
            <person name="Ovchinnikova G."/>
            <person name="Pati A."/>
            <person name="Chen A."/>
            <person name="Palaniappan K."/>
            <person name="Land M."/>
            <person name="Hauser L."/>
            <person name="Chang Y.J."/>
            <person name="Jeffries C.D."/>
            <person name="Chain P."/>
            <person name="Meincke L."/>
            <person name="Sims D."/>
            <person name="Brettin T."/>
            <person name="Detter J.C."/>
            <person name="Goker M."/>
            <person name="Bristow J."/>
            <person name="Eisen J.A."/>
            <person name="Markowitz V."/>
            <person name="Hugenholtz P."/>
            <person name="Kyrpides N.C."/>
            <person name="Klenk H.P."/>
            <person name="Han C."/>
        </authorList>
    </citation>
    <scope>NUCLEOTIDE SEQUENCE [LARGE SCALE GENOMIC DNA]</scope>
    <source>
        <strain evidence="3">ATCC 25559 / DSM 2243 / CCUG 17323 / JCM 9979 / KCTC 3265 / NCTC 11813 / VPI 0255 / 1899 B</strain>
    </source>
</reference>
<dbReference type="InterPro" id="IPR000182">
    <property type="entry name" value="GNAT_dom"/>
</dbReference>
<dbReference type="SUPFAM" id="SSF88713">
    <property type="entry name" value="Glycoside hydrolase/deacetylase"/>
    <property type="match status" value="1"/>
</dbReference>
<accession>C8WM70</accession>
<sequence length="428" mass="48127">MPSCAQMPFTHSAYRNMLQILKERGYGFCGYGDWGGVGKPVILRHDIDFDPIAALAMAELESSEGVRSTYFVLLRTDFYNPLERGNVERLREIARLGHDIGLHYDETQYEDGDDAIAAIQREADTLGGALGLPIECVSMHRPSKASLEAQWSIPGIVNSYSSEFFQGFEYASDSRRRWRKPILDMIESGKYPRLHILTHPFWYGGTEASLEESLRRFIERAGADRLGSLDRNFTGLDSVLGPADVLSARLASLRNERFGTERLVLRPLRLEDAADMFEYTSDPEISRFLNWAPHGEPGEARDWIASKLARPEPDDLLLGIELREPRKLIGTVRAYRFDAAACSCEVSYALNSAFQGCGYMGEALGKLADICFDEVRVGRIVARIDEENAASAHVARRLGMKRVRDGDFVVPIKGEERIQHTYVLGRRP</sequence>
<dbReference type="KEGG" id="ele:Elen_0639"/>
<dbReference type="Gene3D" id="3.40.630.30">
    <property type="match status" value="1"/>
</dbReference>
<proteinExistence type="predicted"/>
<dbReference type="STRING" id="479437.Elen_0639"/>
<dbReference type="Pfam" id="PF13302">
    <property type="entry name" value="Acetyltransf_3"/>
    <property type="match status" value="1"/>
</dbReference>
<feature type="domain" description="N-acetyltransferase" evidence="1">
    <location>
        <begin position="263"/>
        <end position="428"/>
    </location>
</feature>
<dbReference type="GO" id="GO:0005975">
    <property type="term" value="P:carbohydrate metabolic process"/>
    <property type="evidence" value="ECO:0007669"/>
    <property type="project" value="InterPro"/>
</dbReference>
<dbReference type="BioCyc" id="ELEN479437:G1GFY-647-MONOMER"/>
<dbReference type="PaxDb" id="479437-Elen_0639"/>
<organism evidence="2 3">
    <name type="scientific">Eggerthella lenta (strain ATCC 25559 / DSM 2243 / CCUG 17323 / JCM 9979 / KCTC 3265 / NCTC 11813 / VPI 0255 / 1899 B)</name>
    <name type="common">Eubacterium lentum</name>
    <dbReference type="NCBI Taxonomy" id="479437"/>
    <lineage>
        <taxon>Bacteria</taxon>
        <taxon>Bacillati</taxon>
        <taxon>Actinomycetota</taxon>
        <taxon>Coriobacteriia</taxon>
        <taxon>Eggerthellales</taxon>
        <taxon>Eggerthellaceae</taxon>
        <taxon>Eggerthella</taxon>
    </lineage>
</organism>
<evidence type="ECO:0000313" key="2">
    <source>
        <dbReference type="EMBL" id="ACV54624.1"/>
    </source>
</evidence>
<dbReference type="InterPro" id="IPR051531">
    <property type="entry name" value="N-acetyltransferase"/>
</dbReference>
<dbReference type="PANTHER" id="PTHR43792">
    <property type="entry name" value="GNAT FAMILY, PUTATIVE (AFU_ORTHOLOGUE AFUA_3G00765)-RELATED-RELATED"/>
    <property type="match status" value="1"/>
</dbReference>
<dbReference type="HOGENOM" id="CLU_640515_0_0_11"/>